<dbReference type="InterPro" id="IPR014729">
    <property type="entry name" value="Rossmann-like_a/b/a_fold"/>
</dbReference>
<gene>
    <name evidence="2" type="ORF">S03H2_72438</name>
</gene>
<dbReference type="InterPro" id="IPR014730">
    <property type="entry name" value="ETF_a/b_N"/>
</dbReference>
<comment type="caution">
    <text evidence="2">The sequence shown here is derived from an EMBL/GenBank/DDBJ whole genome shotgun (WGS) entry which is preliminary data.</text>
</comment>
<accession>X1M2F1</accession>
<feature type="non-terminal residue" evidence="2">
    <location>
        <position position="59"/>
    </location>
</feature>
<proteinExistence type="predicted"/>
<name>X1M2F1_9ZZZZ</name>
<feature type="domain" description="Electron transfer flavoprotein alpha/beta-subunit N-terminal" evidence="1">
    <location>
        <begin position="2"/>
        <end position="58"/>
    </location>
</feature>
<feature type="non-terminal residue" evidence="2">
    <location>
        <position position="1"/>
    </location>
</feature>
<dbReference type="Gene3D" id="3.40.50.620">
    <property type="entry name" value="HUPs"/>
    <property type="match status" value="1"/>
</dbReference>
<protein>
    <recommendedName>
        <fullName evidence="1">Electron transfer flavoprotein alpha/beta-subunit N-terminal domain-containing protein</fullName>
    </recommendedName>
</protein>
<dbReference type="AlphaFoldDB" id="X1M2F1"/>
<evidence type="ECO:0000313" key="2">
    <source>
        <dbReference type="EMBL" id="GAI00554.1"/>
    </source>
</evidence>
<dbReference type="EMBL" id="BARU01048974">
    <property type="protein sequence ID" value="GAI00554.1"/>
    <property type="molecule type" value="Genomic_DNA"/>
</dbReference>
<dbReference type="Pfam" id="PF01012">
    <property type="entry name" value="ETF"/>
    <property type="match status" value="1"/>
</dbReference>
<sequence>RVIAEHYKKKVHSVAFQLLGKGRELADVLGVNLTFVLLGNSFDEKLDDFSQYGMDEIIY</sequence>
<organism evidence="2">
    <name type="scientific">marine sediment metagenome</name>
    <dbReference type="NCBI Taxonomy" id="412755"/>
    <lineage>
        <taxon>unclassified sequences</taxon>
        <taxon>metagenomes</taxon>
        <taxon>ecological metagenomes</taxon>
    </lineage>
</organism>
<evidence type="ECO:0000259" key="1">
    <source>
        <dbReference type="Pfam" id="PF01012"/>
    </source>
</evidence>
<dbReference type="SUPFAM" id="SSF52402">
    <property type="entry name" value="Adenine nucleotide alpha hydrolases-like"/>
    <property type="match status" value="1"/>
</dbReference>
<reference evidence="2" key="1">
    <citation type="journal article" date="2014" name="Front. Microbiol.">
        <title>High frequency of phylogenetically diverse reductive dehalogenase-homologous genes in deep subseafloor sedimentary metagenomes.</title>
        <authorList>
            <person name="Kawai M."/>
            <person name="Futagami T."/>
            <person name="Toyoda A."/>
            <person name="Takaki Y."/>
            <person name="Nishi S."/>
            <person name="Hori S."/>
            <person name="Arai W."/>
            <person name="Tsubouchi T."/>
            <person name="Morono Y."/>
            <person name="Uchiyama I."/>
            <person name="Ito T."/>
            <person name="Fujiyama A."/>
            <person name="Inagaki F."/>
            <person name="Takami H."/>
        </authorList>
    </citation>
    <scope>NUCLEOTIDE SEQUENCE</scope>
    <source>
        <strain evidence="2">Expedition CK06-06</strain>
    </source>
</reference>